<name>A0ACC1SZY8_9HYPO</name>
<evidence type="ECO:0000313" key="1">
    <source>
        <dbReference type="EMBL" id="KAJ3549670.1"/>
    </source>
</evidence>
<dbReference type="EMBL" id="JANRMS010000017">
    <property type="protein sequence ID" value="KAJ3549670.1"/>
    <property type="molecule type" value="Genomic_DNA"/>
</dbReference>
<evidence type="ECO:0000313" key="2">
    <source>
        <dbReference type="Proteomes" id="UP001148629"/>
    </source>
</evidence>
<gene>
    <name evidence="1" type="ORF">NM208_g387</name>
</gene>
<sequence length="469" mass="51791">MAFTEEDDCESITSVDSVRFQLAQVGDTEELELYQKGGFHPVHLGDLYDNGRYRVVHKLGAGGFSTVWLAHDSLTSGWVALKIVVADKSDAVEEKALMCYRIASDLNDATFVTYKRYFHIEGPNGRHLCLVLPPLGPSLNVLSHYLKSRTRSWLARRVTSQIARAISALHSRGLCHGDVTPSNVLFRIRDLDHLDDQGIYSLLGEPKADPLKTYSGDPSGPEAPRYIVGYPDFMSSGEGLLSDDVCLTDFDQAFTTSNPPTEMLGTPVGFLAPEVAVGKPASPFSDIWALGCTILHVRAGESPFSTLDVDCPANLMRLIIDYIGGMPTSWGKPLFNDDGEPTTDSAQGNPLTHLSPESQSLRQWISRIWDEPPNVVNSQPPPPTTDDEKMPYPKCYERAFWKPAAIKIHNTYLSGYSDEIDEIIGSLPKISETEVDLLHDLISKILLFEPGQRLGASDILAHPWFGMDD</sequence>
<protein>
    <submittedName>
        <fullName evidence="1">Uncharacterized protein</fullName>
    </submittedName>
</protein>
<proteinExistence type="predicted"/>
<dbReference type="Proteomes" id="UP001148629">
    <property type="component" value="Unassembled WGS sequence"/>
</dbReference>
<organism evidence="1 2">
    <name type="scientific">Fusarium decemcellulare</name>
    <dbReference type="NCBI Taxonomy" id="57161"/>
    <lineage>
        <taxon>Eukaryota</taxon>
        <taxon>Fungi</taxon>
        <taxon>Dikarya</taxon>
        <taxon>Ascomycota</taxon>
        <taxon>Pezizomycotina</taxon>
        <taxon>Sordariomycetes</taxon>
        <taxon>Hypocreomycetidae</taxon>
        <taxon>Hypocreales</taxon>
        <taxon>Nectriaceae</taxon>
        <taxon>Fusarium</taxon>
        <taxon>Fusarium decemcellulare species complex</taxon>
    </lineage>
</organism>
<comment type="caution">
    <text evidence="1">The sequence shown here is derived from an EMBL/GenBank/DDBJ whole genome shotgun (WGS) entry which is preliminary data.</text>
</comment>
<keyword evidence="2" id="KW-1185">Reference proteome</keyword>
<reference evidence="1" key="1">
    <citation type="submission" date="2022-08" db="EMBL/GenBank/DDBJ databases">
        <title>Genome Sequence of Fusarium decemcellulare.</title>
        <authorList>
            <person name="Buettner E."/>
        </authorList>
    </citation>
    <scope>NUCLEOTIDE SEQUENCE</scope>
    <source>
        <strain evidence="1">Babe19</strain>
    </source>
</reference>
<accession>A0ACC1SZY8</accession>